<dbReference type="OrthoDB" id="175771at2"/>
<dbReference type="RefSeq" id="WP_093339317.1">
    <property type="nucleotide sequence ID" value="NZ_FOXD01000030.1"/>
</dbReference>
<proteinExistence type="predicted"/>
<evidence type="ECO:0000313" key="3">
    <source>
        <dbReference type="Proteomes" id="UP000198892"/>
    </source>
</evidence>
<keyword evidence="3" id="KW-1185">Reference proteome</keyword>
<dbReference type="Pfam" id="PF14286">
    <property type="entry name" value="DHHW"/>
    <property type="match status" value="1"/>
</dbReference>
<dbReference type="STRING" id="1884432.SAMN05518683_13042"/>
<dbReference type="Proteomes" id="UP000198892">
    <property type="component" value="Unassembled WGS sequence"/>
</dbReference>
<organism evidence="2 3">
    <name type="scientific">Salibacterium halotolerans</name>
    <dbReference type="NCBI Taxonomy" id="1884432"/>
    <lineage>
        <taxon>Bacteria</taxon>
        <taxon>Bacillati</taxon>
        <taxon>Bacillota</taxon>
        <taxon>Bacilli</taxon>
        <taxon>Bacillales</taxon>
        <taxon>Bacillaceae</taxon>
    </lineage>
</organism>
<reference evidence="3" key="1">
    <citation type="submission" date="2016-10" db="EMBL/GenBank/DDBJ databases">
        <authorList>
            <person name="Varghese N."/>
            <person name="Submissions S."/>
        </authorList>
    </citation>
    <scope>NUCLEOTIDE SEQUENCE [LARGE SCALE GENOMIC DNA]</scope>
    <source>
        <strain evidence="3">S7</strain>
    </source>
</reference>
<dbReference type="InterPro" id="IPR025945">
    <property type="entry name" value="DHHW"/>
</dbReference>
<keyword evidence="1" id="KW-0472">Membrane</keyword>
<evidence type="ECO:0000313" key="2">
    <source>
        <dbReference type="EMBL" id="SFQ34506.1"/>
    </source>
</evidence>
<accession>A0A1I5XRR4</accession>
<protein>
    <submittedName>
        <fullName evidence="2">DHHW protein</fullName>
    </submittedName>
</protein>
<dbReference type="AlphaFoldDB" id="A0A1I5XRR4"/>
<evidence type="ECO:0000256" key="1">
    <source>
        <dbReference type="SAM" id="Phobius"/>
    </source>
</evidence>
<keyword evidence="1" id="KW-0812">Transmembrane</keyword>
<keyword evidence="1" id="KW-1133">Transmembrane helix</keyword>
<sequence length="383" mass="44097">MTGYNKWVRSVIGLLLLLFIGTMVVINFLTPDKTFSEAENRVLDSRPSFSLQSLLSGEFMKDYEQYVTDQFAFRNEWIGIKTDADRALGKKDSNGVYLGADGYLIQSFTSPQEADMEERIRAIHSFHQDTPDLRKYILLAPTAASVLQSKLPAYAPVGNQRAVLNQVRQKLERLGPDIRFIDVYPALYAKREEYIYYKTDHHWTTKGAYYAYQALGQEMGLTPKEEEYFNITKGADAFYGSLYSKSGFKHLNPDSISLYLPKSKEQVQVEYLGGEYKSTDSLYAMDHLHQKDKYAVFLNGNHSLVKITTGHEQERKLLVVKDSYANSFIPFLALHFSEIYVVDLRYYTDSLDTLIRENQIQDMLLLYNATTFFDDPFIKDLSE</sequence>
<gene>
    <name evidence="2" type="ORF">SAMN05518683_13042</name>
</gene>
<name>A0A1I5XRR4_9BACI</name>
<feature type="transmembrane region" description="Helical" evidence="1">
    <location>
        <begin position="7"/>
        <end position="29"/>
    </location>
</feature>
<dbReference type="EMBL" id="FOXD01000030">
    <property type="protein sequence ID" value="SFQ34506.1"/>
    <property type="molecule type" value="Genomic_DNA"/>
</dbReference>